<reference evidence="3" key="1">
    <citation type="journal article" date="2019" name="Int. J. Syst. Evol. Microbiol.">
        <title>The Global Catalogue of Microorganisms (GCM) 10K type strain sequencing project: providing services to taxonomists for standard genome sequencing and annotation.</title>
        <authorList>
            <consortium name="The Broad Institute Genomics Platform"/>
            <consortium name="The Broad Institute Genome Sequencing Center for Infectious Disease"/>
            <person name="Wu L."/>
            <person name="Ma J."/>
        </authorList>
    </citation>
    <scope>NUCLEOTIDE SEQUENCE [LARGE SCALE GENOMIC DNA]</scope>
    <source>
        <strain evidence="3">CGMCC 1.10759</strain>
    </source>
</reference>
<dbReference type="InterPro" id="IPR052509">
    <property type="entry name" value="Metal_resp_DNA-bind_regulator"/>
</dbReference>
<organism evidence="2 3">
    <name type="scientific">Steroidobacter flavus</name>
    <dbReference type="NCBI Taxonomy" id="1842136"/>
    <lineage>
        <taxon>Bacteria</taxon>
        <taxon>Pseudomonadati</taxon>
        <taxon>Pseudomonadota</taxon>
        <taxon>Gammaproteobacteria</taxon>
        <taxon>Steroidobacterales</taxon>
        <taxon>Steroidobacteraceae</taxon>
        <taxon>Steroidobacter</taxon>
    </lineage>
</organism>
<dbReference type="RefSeq" id="WP_380603164.1">
    <property type="nucleotide sequence ID" value="NZ_JBHSDU010000015.1"/>
</dbReference>
<dbReference type="InterPro" id="IPR036388">
    <property type="entry name" value="WH-like_DNA-bd_sf"/>
</dbReference>
<name>A0ABV8T243_9GAMM</name>
<accession>A0ABV8T243</accession>
<proteinExistence type="predicted"/>
<protein>
    <submittedName>
        <fullName evidence="2">PadR family transcriptional regulator</fullName>
    </submittedName>
</protein>
<dbReference type="Gene3D" id="1.10.10.10">
    <property type="entry name" value="Winged helix-like DNA-binding domain superfamily/Winged helix DNA-binding domain"/>
    <property type="match status" value="1"/>
</dbReference>
<feature type="domain" description="Transcription regulator PadR N-terminal" evidence="1">
    <location>
        <begin position="24"/>
        <end position="82"/>
    </location>
</feature>
<gene>
    <name evidence="2" type="ORF">ACFPN2_28865</name>
</gene>
<keyword evidence="3" id="KW-1185">Reference proteome</keyword>
<dbReference type="Proteomes" id="UP001595904">
    <property type="component" value="Unassembled WGS sequence"/>
</dbReference>
<dbReference type="PANTHER" id="PTHR33169:SF14">
    <property type="entry name" value="TRANSCRIPTIONAL REGULATOR RV3488"/>
    <property type="match status" value="1"/>
</dbReference>
<dbReference type="SUPFAM" id="SSF46785">
    <property type="entry name" value="Winged helix' DNA-binding domain"/>
    <property type="match status" value="1"/>
</dbReference>
<dbReference type="InterPro" id="IPR005149">
    <property type="entry name" value="Tscrpt_reg_PadR_N"/>
</dbReference>
<dbReference type="Pfam" id="PF03551">
    <property type="entry name" value="PadR"/>
    <property type="match status" value="1"/>
</dbReference>
<comment type="caution">
    <text evidence="2">The sequence shown here is derived from an EMBL/GenBank/DDBJ whole genome shotgun (WGS) entry which is preliminary data.</text>
</comment>
<evidence type="ECO:0000313" key="2">
    <source>
        <dbReference type="EMBL" id="MFC4313125.1"/>
    </source>
</evidence>
<evidence type="ECO:0000259" key="1">
    <source>
        <dbReference type="Pfam" id="PF03551"/>
    </source>
</evidence>
<evidence type="ECO:0000313" key="3">
    <source>
        <dbReference type="Proteomes" id="UP001595904"/>
    </source>
</evidence>
<sequence>MPRSRRPSGQTLNLLRSLIEEPKQWRHGYELSKATELMSGTLYPILMRLSERGLLEHKWVPPEEGGRLPRHVYRLTAKGLSHAKEQIELCAATHATSGRPLRHA</sequence>
<dbReference type="EMBL" id="JBHSDU010000015">
    <property type="protein sequence ID" value="MFC4313125.1"/>
    <property type="molecule type" value="Genomic_DNA"/>
</dbReference>
<dbReference type="PANTHER" id="PTHR33169">
    <property type="entry name" value="PADR-FAMILY TRANSCRIPTIONAL REGULATOR"/>
    <property type="match status" value="1"/>
</dbReference>
<dbReference type="InterPro" id="IPR036390">
    <property type="entry name" value="WH_DNA-bd_sf"/>
</dbReference>